<evidence type="ECO:0000259" key="9">
    <source>
        <dbReference type="PROSITE" id="PS50862"/>
    </source>
</evidence>
<dbReference type="AlphaFoldDB" id="A0A2R7Y1A0"/>
<keyword evidence="3 7" id="KW-0067">ATP-binding</keyword>
<evidence type="ECO:0000256" key="8">
    <source>
        <dbReference type="SAM" id="Coils"/>
    </source>
</evidence>
<evidence type="ECO:0000256" key="3">
    <source>
        <dbReference type="ARBA" id="ARBA00022840"/>
    </source>
</evidence>
<dbReference type="InterPro" id="IPR006195">
    <property type="entry name" value="aa-tRNA-synth_II"/>
</dbReference>
<dbReference type="PANTHER" id="PTHR43382">
    <property type="entry name" value="PROLYL-TRNA SYNTHETASE"/>
    <property type="match status" value="1"/>
</dbReference>
<dbReference type="FunFam" id="3.30.930.10:FF:000037">
    <property type="entry name" value="Proline--tRNA ligase"/>
    <property type="match status" value="1"/>
</dbReference>
<protein>
    <recommendedName>
        <fullName evidence="7">Proline--tRNA ligase</fullName>
        <ecNumber evidence="7">6.1.1.15</ecNumber>
    </recommendedName>
    <alternativeName>
        <fullName evidence="7">Prolyl-tRNA synthetase</fullName>
        <shortName evidence="7">ProRS</shortName>
    </alternativeName>
</protein>
<comment type="subcellular location">
    <subcellularLocation>
        <location evidence="7">Cytoplasm</location>
    </subcellularLocation>
</comment>
<name>A0A2R7Y1A0_9ARCH</name>
<comment type="domain">
    <text evidence="7">Consists of three domains: the N-terminal catalytic domain, the anticodon-binding domain and the C-terminal extension.</text>
</comment>
<dbReference type="PANTHER" id="PTHR43382:SF2">
    <property type="entry name" value="BIFUNCTIONAL GLUTAMATE_PROLINE--TRNA LIGASE"/>
    <property type="match status" value="1"/>
</dbReference>
<dbReference type="CDD" id="cd00862">
    <property type="entry name" value="ProRS_anticodon_zinc"/>
    <property type="match status" value="1"/>
</dbReference>
<dbReference type="GO" id="GO:0017101">
    <property type="term" value="C:aminoacyl-tRNA synthetase multienzyme complex"/>
    <property type="evidence" value="ECO:0007669"/>
    <property type="project" value="TreeGrafter"/>
</dbReference>
<keyword evidence="7" id="KW-0963">Cytoplasm</keyword>
<feature type="domain" description="Aminoacyl-transfer RNA synthetases class-II family profile" evidence="9">
    <location>
        <begin position="52"/>
        <end position="289"/>
    </location>
</feature>
<dbReference type="Gene3D" id="3.30.930.10">
    <property type="entry name" value="Bira Bifunctional Protein, Domain 2"/>
    <property type="match status" value="1"/>
</dbReference>
<dbReference type="GO" id="GO:0004827">
    <property type="term" value="F:proline-tRNA ligase activity"/>
    <property type="evidence" value="ECO:0007669"/>
    <property type="project" value="UniProtKB-UniRule"/>
</dbReference>
<proteinExistence type="inferred from homology"/>
<evidence type="ECO:0000256" key="4">
    <source>
        <dbReference type="ARBA" id="ARBA00022917"/>
    </source>
</evidence>
<evidence type="ECO:0000256" key="1">
    <source>
        <dbReference type="ARBA" id="ARBA00022598"/>
    </source>
</evidence>
<dbReference type="PRINTS" id="PR01046">
    <property type="entry name" value="TRNASYNTHPRO"/>
</dbReference>
<dbReference type="GO" id="GO:0005524">
    <property type="term" value="F:ATP binding"/>
    <property type="evidence" value="ECO:0007669"/>
    <property type="project" value="UniProtKB-UniRule"/>
</dbReference>
<evidence type="ECO:0000256" key="6">
    <source>
        <dbReference type="ARBA" id="ARBA00047671"/>
    </source>
</evidence>
<dbReference type="HAMAP" id="MF_01571">
    <property type="entry name" value="Pro_tRNA_synth_type3"/>
    <property type="match status" value="1"/>
</dbReference>
<dbReference type="InterPro" id="IPR036621">
    <property type="entry name" value="Anticodon-bd_dom_sf"/>
</dbReference>
<reference evidence="10 11" key="1">
    <citation type="submission" date="2017-04" db="EMBL/GenBank/DDBJ databases">
        <title>Draft Aigarchaeota genome from a New Zealand hot spring.</title>
        <authorList>
            <person name="Reysenbach A.-L."/>
            <person name="Donaho J.A."/>
            <person name="Gerhart J."/>
            <person name="Kelley J.F."/>
            <person name="Kouba K."/>
            <person name="Podar M."/>
            <person name="Stott M."/>
        </authorList>
    </citation>
    <scope>NUCLEOTIDE SEQUENCE [LARGE SCALE GENOMIC DNA]</scope>
    <source>
        <strain evidence="10">NZ13_MG1</strain>
    </source>
</reference>
<dbReference type="Proteomes" id="UP000244066">
    <property type="component" value="Unassembled WGS sequence"/>
</dbReference>
<dbReference type="SMART" id="SM00946">
    <property type="entry name" value="ProRS-C_1"/>
    <property type="match status" value="1"/>
</dbReference>
<evidence type="ECO:0000313" key="11">
    <source>
        <dbReference type="Proteomes" id="UP000244066"/>
    </source>
</evidence>
<feature type="coiled-coil region" evidence="8">
    <location>
        <begin position="374"/>
        <end position="401"/>
    </location>
</feature>
<keyword evidence="1 7" id="KW-0436">Ligase</keyword>
<dbReference type="InterPro" id="IPR002314">
    <property type="entry name" value="aa-tRNA-synt_IIb"/>
</dbReference>
<dbReference type="Pfam" id="PF03129">
    <property type="entry name" value="HGTP_anticodon"/>
    <property type="match status" value="1"/>
</dbReference>
<dbReference type="Pfam" id="PF09180">
    <property type="entry name" value="ProRS-C_1"/>
    <property type="match status" value="1"/>
</dbReference>
<organism evidence="10 11">
    <name type="scientific">Candidatus Terraquivivens tikiterensis</name>
    <dbReference type="NCBI Taxonomy" id="1980982"/>
    <lineage>
        <taxon>Archaea</taxon>
        <taxon>Nitrososphaerota</taxon>
        <taxon>Candidatus Wolframiiraptoraceae</taxon>
        <taxon>Candidatus Terraquivivens</taxon>
    </lineage>
</organism>
<comment type="similarity">
    <text evidence="7">Belongs to the class-II aminoacyl-tRNA synthetase family. ProS type 3 subfamily.</text>
</comment>
<dbReference type="SUPFAM" id="SSF64586">
    <property type="entry name" value="C-terminal domain of ProRS"/>
    <property type="match status" value="1"/>
</dbReference>
<sequence>MEEEGMSVAAATINKFTNFSNWFDELLFQARIADSRFPVKGFIVYLENGMFILEMIRRRLEELLVETGHKTMMFPLVTTDELFGKEAEHIKGFSSEVFVIERAGDKQLEKKLIVRPTSETIIYPMFKLWIRSHADLPLKVHQTVNVYRYETKATRPLYRAREFPWNEAHTAHATAADAEQQVREAIEIYSKVLRELGISYLLLKRPDFDKFAGAKYSIAFDAWNPDGKVNQVATVHNLGRNFSKVFEIEFEQKDGSRALVYQLCYGFGLSRVLAALISQHGDDRGCVFPPSVAPVQVVIVPIPFKGYEEAIASYCKKIHERLARVYRCVMDDREDVTPGEKFYHWEMLGVPVRVEVGPKEVSSNKVTLFRRDTLERVEVDLESLEAQVEELMRKIFTSLRERSSRMMERLIVEAQTPDEVKKALSERKIARIEWCGKEDCAIKLKEYAGGEIRGSRFDVAEVPQKSCIVCGERAQEVVYVAKAY</sequence>
<dbReference type="InterPro" id="IPR004154">
    <property type="entry name" value="Anticodon-bd"/>
</dbReference>
<evidence type="ECO:0000256" key="5">
    <source>
        <dbReference type="ARBA" id="ARBA00023146"/>
    </source>
</evidence>
<comment type="caution">
    <text evidence="10">The sequence shown here is derived from an EMBL/GenBank/DDBJ whole genome shotgun (WGS) entry which is preliminary data.</text>
</comment>
<comment type="subunit">
    <text evidence="7">Homodimer.</text>
</comment>
<accession>A0A2R7Y1A0</accession>
<dbReference type="SUPFAM" id="SSF52954">
    <property type="entry name" value="Class II aaRS ABD-related"/>
    <property type="match status" value="1"/>
</dbReference>
<dbReference type="GO" id="GO:0005737">
    <property type="term" value="C:cytoplasm"/>
    <property type="evidence" value="ECO:0007669"/>
    <property type="project" value="UniProtKB-SubCell"/>
</dbReference>
<gene>
    <name evidence="7" type="primary">proS</name>
    <name evidence="10" type="ORF">B9J98_07195</name>
</gene>
<dbReference type="SUPFAM" id="SSF55681">
    <property type="entry name" value="Class II aaRS and biotin synthetases"/>
    <property type="match status" value="1"/>
</dbReference>
<dbReference type="InterPro" id="IPR016061">
    <property type="entry name" value="Pro-tRNA_ligase_II_C"/>
</dbReference>
<dbReference type="EC" id="6.1.1.15" evidence="7"/>
<comment type="catalytic activity">
    <reaction evidence="6 7">
        <text>tRNA(Pro) + L-proline + ATP = L-prolyl-tRNA(Pro) + AMP + diphosphate</text>
        <dbReference type="Rhea" id="RHEA:14305"/>
        <dbReference type="Rhea" id="RHEA-COMP:9700"/>
        <dbReference type="Rhea" id="RHEA-COMP:9702"/>
        <dbReference type="ChEBI" id="CHEBI:30616"/>
        <dbReference type="ChEBI" id="CHEBI:33019"/>
        <dbReference type="ChEBI" id="CHEBI:60039"/>
        <dbReference type="ChEBI" id="CHEBI:78442"/>
        <dbReference type="ChEBI" id="CHEBI:78532"/>
        <dbReference type="ChEBI" id="CHEBI:456215"/>
        <dbReference type="EC" id="6.1.1.15"/>
    </reaction>
</comment>
<dbReference type="PROSITE" id="PS50862">
    <property type="entry name" value="AA_TRNA_LIGASE_II"/>
    <property type="match status" value="1"/>
</dbReference>
<dbReference type="Pfam" id="PF00587">
    <property type="entry name" value="tRNA-synt_2b"/>
    <property type="match status" value="1"/>
</dbReference>
<evidence type="ECO:0000256" key="2">
    <source>
        <dbReference type="ARBA" id="ARBA00022741"/>
    </source>
</evidence>
<dbReference type="Gene3D" id="3.30.110.30">
    <property type="entry name" value="C-terminal domain of ProRS"/>
    <property type="match status" value="1"/>
</dbReference>
<dbReference type="EMBL" id="NDWU01000022">
    <property type="protein sequence ID" value="PUA31233.1"/>
    <property type="molecule type" value="Genomic_DNA"/>
</dbReference>
<evidence type="ECO:0000256" key="7">
    <source>
        <dbReference type="HAMAP-Rule" id="MF_01571"/>
    </source>
</evidence>
<dbReference type="InterPro" id="IPR045864">
    <property type="entry name" value="aa-tRNA-synth_II/BPL/LPL"/>
</dbReference>
<dbReference type="InterPro" id="IPR002316">
    <property type="entry name" value="Pro-tRNA-ligase_IIa"/>
</dbReference>
<comment type="function">
    <text evidence="7">Catalyzes the attachment of proline to tRNA(Pro) in a two-step reaction: proline is first activated by ATP to form Pro-AMP and then transferred to the acceptor end of tRNA(Pro).</text>
</comment>
<keyword evidence="5 7" id="KW-0030">Aminoacyl-tRNA synthetase</keyword>
<keyword evidence="8" id="KW-0175">Coiled coil</keyword>
<evidence type="ECO:0000313" key="10">
    <source>
        <dbReference type="EMBL" id="PUA31233.1"/>
    </source>
</evidence>
<dbReference type="GO" id="GO:0006433">
    <property type="term" value="P:prolyl-tRNA aminoacylation"/>
    <property type="evidence" value="ECO:0007669"/>
    <property type="project" value="UniProtKB-UniRule"/>
</dbReference>
<dbReference type="InterPro" id="IPR004499">
    <property type="entry name" value="Pro-tRNA-ligase_IIa_arc-type"/>
</dbReference>
<keyword evidence="4 7" id="KW-0648">Protein biosynthesis</keyword>
<keyword evidence="2 7" id="KW-0547">Nucleotide-binding</keyword>
<dbReference type="NCBIfam" id="TIGR00408">
    <property type="entry name" value="proS_fam_I"/>
    <property type="match status" value="1"/>
</dbReference>
<dbReference type="Gene3D" id="3.40.50.800">
    <property type="entry name" value="Anticodon-binding domain"/>
    <property type="match status" value="1"/>
</dbReference>
<dbReference type="InterPro" id="IPR017449">
    <property type="entry name" value="Pro-tRNA_synth_II"/>
</dbReference>